<dbReference type="EMBL" id="WHPC01000026">
    <property type="protein sequence ID" value="MPV37121.1"/>
    <property type="molecule type" value="Genomic_DNA"/>
</dbReference>
<protein>
    <submittedName>
        <fullName evidence="2">Phosphoribosyltransferase</fullName>
    </submittedName>
</protein>
<dbReference type="SUPFAM" id="SSF53271">
    <property type="entry name" value="PRTase-like"/>
    <property type="match status" value="1"/>
</dbReference>
<evidence type="ECO:0000313" key="3">
    <source>
        <dbReference type="Proteomes" id="UP000437709"/>
    </source>
</evidence>
<accession>A0A6N7EI66</accession>
<keyword evidence="3" id="KW-1185">Reference proteome</keyword>
<organism evidence="2 3">
    <name type="scientific">Georgenia subflava</name>
    <dbReference type="NCBI Taxonomy" id="1622177"/>
    <lineage>
        <taxon>Bacteria</taxon>
        <taxon>Bacillati</taxon>
        <taxon>Actinomycetota</taxon>
        <taxon>Actinomycetes</taxon>
        <taxon>Micrococcales</taxon>
        <taxon>Bogoriellaceae</taxon>
        <taxon>Georgenia</taxon>
    </lineage>
</organism>
<evidence type="ECO:0000259" key="1">
    <source>
        <dbReference type="Pfam" id="PF00156"/>
    </source>
</evidence>
<dbReference type="RefSeq" id="WP_152193962.1">
    <property type="nucleotide sequence ID" value="NZ_VUKD01000001.1"/>
</dbReference>
<sequence length="228" mass="23875">MRRDEPYADRSEAGRVLAHELTAYAGRDDVVVLGLPRGGVPVAAEVAATLGAPLDVVVVRKLGVPGQPELAMGAITAVGETVTVVRNERVLDRAAVGREAFDGVLAAETAELRRREELYRGDRPREPLSGRVAVVVDDGLATGSSVRAALAALRQQAPSRLVVAVPVGSAPSCLAVGAEADEVVCPWMPEPFYGVGQGYLDFSQTSDDEVRAALAGTGRTRRGSPPGR</sequence>
<evidence type="ECO:0000313" key="2">
    <source>
        <dbReference type="EMBL" id="MPV37121.1"/>
    </source>
</evidence>
<dbReference type="InterPro" id="IPR029057">
    <property type="entry name" value="PRTase-like"/>
</dbReference>
<comment type="caution">
    <text evidence="2">The sequence shown here is derived from an EMBL/GenBank/DDBJ whole genome shotgun (WGS) entry which is preliminary data.</text>
</comment>
<reference evidence="2 3" key="1">
    <citation type="submission" date="2019-10" db="EMBL/GenBank/DDBJ databases">
        <title>Georgenia wutianyii sp. nov. and Georgenia yuyongxinii sp. nov. isolated from plateau pika (Ochotona curzoniae) in the Qinghai-Tibet plateau of China.</title>
        <authorList>
            <person name="Tian Z."/>
        </authorList>
    </citation>
    <scope>NUCLEOTIDE SEQUENCE [LARGE SCALE GENOMIC DNA]</scope>
    <source>
        <strain evidence="2 3">JCM 19765</strain>
    </source>
</reference>
<feature type="domain" description="Phosphoribosyltransferase" evidence="1">
    <location>
        <begin position="16"/>
        <end position="167"/>
    </location>
</feature>
<dbReference type="Gene3D" id="3.40.50.2020">
    <property type="match status" value="1"/>
</dbReference>
<proteinExistence type="predicted"/>
<dbReference type="AlphaFoldDB" id="A0A6N7EI66"/>
<dbReference type="CDD" id="cd06223">
    <property type="entry name" value="PRTases_typeI"/>
    <property type="match status" value="1"/>
</dbReference>
<dbReference type="Gene3D" id="3.30.1310.20">
    <property type="entry name" value="PRTase-like"/>
    <property type="match status" value="1"/>
</dbReference>
<gene>
    <name evidence="2" type="ORF">GB881_08665</name>
</gene>
<dbReference type="InterPro" id="IPR000836">
    <property type="entry name" value="PRTase_dom"/>
</dbReference>
<dbReference type="Proteomes" id="UP000437709">
    <property type="component" value="Unassembled WGS sequence"/>
</dbReference>
<keyword evidence="2" id="KW-0808">Transferase</keyword>
<name>A0A6N7EI66_9MICO</name>
<dbReference type="OrthoDB" id="9810066at2"/>
<dbReference type="Pfam" id="PF00156">
    <property type="entry name" value="Pribosyltran"/>
    <property type="match status" value="1"/>
</dbReference>
<dbReference type="GO" id="GO:0016757">
    <property type="term" value="F:glycosyltransferase activity"/>
    <property type="evidence" value="ECO:0007669"/>
    <property type="project" value="UniProtKB-KW"/>
</dbReference>
<keyword evidence="2" id="KW-0328">Glycosyltransferase</keyword>